<dbReference type="InterPro" id="IPR002634">
    <property type="entry name" value="BolA"/>
</dbReference>
<dbReference type="Pfam" id="PF01722">
    <property type="entry name" value="BolA"/>
    <property type="match status" value="1"/>
</dbReference>
<dbReference type="PIRSF" id="PIRSF003113">
    <property type="entry name" value="BolA"/>
    <property type="match status" value="1"/>
</dbReference>
<dbReference type="PANTHER" id="PTHR46229">
    <property type="entry name" value="BOLA TRANSCRIPTION REGULATOR"/>
    <property type="match status" value="1"/>
</dbReference>
<dbReference type="Gene3D" id="3.30.300.90">
    <property type="entry name" value="BolA-like"/>
    <property type="match status" value="1"/>
</dbReference>
<dbReference type="GO" id="GO:1990229">
    <property type="term" value="C:iron-sulfur cluster assembly complex"/>
    <property type="evidence" value="ECO:0007669"/>
    <property type="project" value="UniProtKB-ARBA"/>
</dbReference>
<dbReference type="Proteomes" id="UP000199445">
    <property type="component" value="Unassembled WGS sequence"/>
</dbReference>
<evidence type="ECO:0000256" key="4">
    <source>
        <dbReference type="SAM" id="MobiDB-lite"/>
    </source>
</evidence>
<dbReference type="SUPFAM" id="SSF82657">
    <property type="entry name" value="BolA-like"/>
    <property type="match status" value="1"/>
</dbReference>
<organism evidence="5 6">
    <name type="scientific">Marinobacter persicus</name>
    <dbReference type="NCBI Taxonomy" id="930118"/>
    <lineage>
        <taxon>Bacteria</taxon>
        <taxon>Pseudomonadati</taxon>
        <taxon>Pseudomonadota</taxon>
        <taxon>Gammaproteobacteria</taxon>
        <taxon>Pseudomonadales</taxon>
        <taxon>Marinobacteraceae</taxon>
        <taxon>Marinobacter</taxon>
    </lineage>
</organism>
<dbReference type="GO" id="GO:0006351">
    <property type="term" value="P:DNA-templated transcription"/>
    <property type="evidence" value="ECO:0007669"/>
    <property type="project" value="TreeGrafter"/>
</dbReference>
<accession>A0A1I3P361</accession>
<evidence type="ECO:0000313" key="5">
    <source>
        <dbReference type="EMBL" id="SFJ15869.1"/>
    </source>
</evidence>
<comment type="similarity">
    <text evidence="1 3">Belongs to the BolA/IbaG family.</text>
</comment>
<dbReference type="InterPro" id="IPR036065">
    <property type="entry name" value="BolA-like_sf"/>
</dbReference>
<sequence length="118" mass="12702">MKVQQAIESKLAEAFEASVLSVENESHMHSVPPNSETHFKVTMVSPAFEGQMKVRRHQAIYQVLADEMAGPVHALALHLYTPEEWRESGQAAPGSPGCMGGSKGDDAMAAKLKQGADV</sequence>
<dbReference type="PANTHER" id="PTHR46229:SF2">
    <property type="entry name" value="BOLA-LIKE PROTEIN 1"/>
    <property type="match status" value="1"/>
</dbReference>
<dbReference type="EMBL" id="FOSC01000001">
    <property type="protein sequence ID" value="SFJ15869.1"/>
    <property type="molecule type" value="Genomic_DNA"/>
</dbReference>
<dbReference type="InterPro" id="IPR050961">
    <property type="entry name" value="BolA/IbaG_stress_morph_reg"/>
</dbReference>
<dbReference type="GO" id="GO:0005829">
    <property type="term" value="C:cytosol"/>
    <property type="evidence" value="ECO:0007669"/>
    <property type="project" value="TreeGrafter"/>
</dbReference>
<evidence type="ECO:0000256" key="3">
    <source>
        <dbReference type="RuleBase" id="RU003860"/>
    </source>
</evidence>
<evidence type="ECO:0000313" key="6">
    <source>
        <dbReference type="Proteomes" id="UP000199445"/>
    </source>
</evidence>
<evidence type="ECO:0000256" key="2">
    <source>
        <dbReference type="ARBA" id="ARBA00074073"/>
    </source>
</evidence>
<feature type="region of interest" description="Disordered" evidence="4">
    <location>
        <begin position="86"/>
        <end position="118"/>
    </location>
</feature>
<gene>
    <name evidence="5" type="ORF">SAMN05216429_10166</name>
</gene>
<protein>
    <recommendedName>
        <fullName evidence="2">DNA-binding transcriptional regulator BolA</fullName>
    </recommendedName>
</protein>
<name>A0A1I3P361_9GAMM</name>
<keyword evidence="6" id="KW-1185">Reference proteome</keyword>
<reference evidence="5 6" key="1">
    <citation type="submission" date="2016-10" db="EMBL/GenBank/DDBJ databases">
        <authorList>
            <person name="de Groot N.N."/>
        </authorList>
    </citation>
    <scope>NUCLEOTIDE SEQUENCE [LARGE SCALE GENOMIC DNA]</scope>
    <source>
        <strain evidence="5 6">IBRC-M 10445</strain>
    </source>
</reference>
<proteinExistence type="inferred from homology"/>
<dbReference type="RefSeq" id="WP_091700240.1">
    <property type="nucleotide sequence ID" value="NZ_BMYN01000010.1"/>
</dbReference>
<dbReference type="AlphaFoldDB" id="A0A1I3P361"/>
<dbReference type="OrthoDB" id="9801469at2"/>
<feature type="compositionally biased region" description="Basic and acidic residues" evidence="4">
    <location>
        <begin position="103"/>
        <end position="118"/>
    </location>
</feature>
<evidence type="ECO:0000256" key="1">
    <source>
        <dbReference type="ARBA" id="ARBA00005578"/>
    </source>
</evidence>
<dbReference type="FunFam" id="3.30.300.90:FF:000001">
    <property type="entry name" value="Transcriptional regulator BolA"/>
    <property type="match status" value="1"/>
</dbReference>